<dbReference type="EMBL" id="MNAO01000006">
    <property type="protein sequence ID" value="OHV18140.1"/>
    <property type="molecule type" value="Genomic_DNA"/>
</dbReference>
<comment type="caution">
    <text evidence="6">The sequence shown here is derived from an EMBL/GenBank/DDBJ whole genome shotgun (WGS) entry which is preliminary data.</text>
</comment>
<gene>
    <name evidence="6" type="ORF">BK022_01275</name>
</gene>
<dbReference type="PRINTS" id="PR00080">
    <property type="entry name" value="SDRFAMILY"/>
</dbReference>
<evidence type="ECO:0000256" key="4">
    <source>
        <dbReference type="SAM" id="MobiDB-lite"/>
    </source>
</evidence>
<dbReference type="PROSITE" id="PS00061">
    <property type="entry name" value="ADH_SHORT"/>
    <property type="match status" value="1"/>
</dbReference>
<dbReference type="NCBIfam" id="NF005495">
    <property type="entry name" value="PRK07109.1"/>
    <property type="match status" value="1"/>
</dbReference>
<dbReference type="InterPro" id="IPR036291">
    <property type="entry name" value="NAD(P)-bd_dom_sf"/>
</dbReference>
<evidence type="ECO:0000259" key="5">
    <source>
        <dbReference type="SMART" id="SM00822"/>
    </source>
</evidence>
<dbReference type="SUPFAM" id="SSF51735">
    <property type="entry name" value="NAD(P)-binding Rossmann-fold domains"/>
    <property type="match status" value="1"/>
</dbReference>
<accession>A0A1S1P8Y9</accession>
<dbReference type="SMART" id="SM00822">
    <property type="entry name" value="PKS_KR"/>
    <property type="match status" value="1"/>
</dbReference>
<evidence type="ECO:0000256" key="2">
    <source>
        <dbReference type="ARBA" id="ARBA00023002"/>
    </source>
</evidence>
<dbReference type="InterPro" id="IPR020904">
    <property type="entry name" value="Sc_DH/Rdtase_CS"/>
</dbReference>
<evidence type="ECO:0000256" key="3">
    <source>
        <dbReference type="RuleBase" id="RU000363"/>
    </source>
</evidence>
<sequence>MAGQGRRGAARVAVVTGGSAGIGLATAQLFAQRGWSVAILARGAERLAEAEALLAREGGRVLAIPADVADAAAVEAAADRIERELGPIRAWINNAMTTIVSPADQITPEEYRTVTGATYLGTVHGTLAALRRMKPRDRGVIVQVSSGLAIRAAPLQAPYCAAKFAISGFTDSLRAELIHGNSKIALSVVYLPAVNTPQFGWTRTRTGHGQRAPDPVFDPRLCAEAIHHAVERPTREVWVGRTSVLMAAAQALLPSYADHKAAESWDDMVEDEAVPDRRGNLDAPAPGPARIDGAMGERAKTTRSEFWTSWERDALVLGAVGAALLGTALAARALRRPLRLLGRL</sequence>
<dbReference type="Proteomes" id="UP000180215">
    <property type="component" value="Unassembled WGS sequence"/>
</dbReference>
<protein>
    <submittedName>
        <fullName evidence="6">Short-chain dehydrogenase</fullName>
    </submittedName>
</protein>
<dbReference type="Pfam" id="PF00106">
    <property type="entry name" value="adh_short"/>
    <property type="match status" value="1"/>
</dbReference>
<dbReference type="AlphaFoldDB" id="A0A1S1P8Y9"/>
<proteinExistence type="inferred from homology"/>
<feature type="domain" description="Ketoreductase" evidence="5">
    <location>
        <begin position="11"/>
        <end position="197"/>
    </location>
</feature>
<dbReference type="GO" id="GO:0016020">
    <property type="term" value="C:membrane"/>
    <property type="evidence" value="ECO:0007669"/>
    <property type="project" value="TreeGrafter"/>
</dbReference>
<evidence type="ECO:0000313" key="6">
    <source>
        <dbReference type="EMBL" id="OHV18140.1"/>
    </source>
</evidence>
<comment type="similarity">
    <text evidence="1 3">Belongs to the short-chain dehydrogenases/reductases (SDR) family.</text>
</comment>
<dbReference type="Gene3D" id="3.40.50.720">
    <property type="entry name" value="NAD(P)-binding Rossmann-like Domain"/>
    <property type="match status" value="1"/>
</dbReference>
<dbReference type="PANTHER" id="PTHR44196">
    <property type="entry name" value="DEHYDROGENASE/REDUCTASE SDR FAMILY MEMBER 7B"/>
    <property type="match status" value="1"/>
</dbReference>
<evidence type="ECO:0000256" key="1">
    <source>
        <dbReference type="ARBA" id="ARBA00006484"/>
    </source>
</evidence>
<dbReference type="PANTHER" id="PTHR44196:SF1">
    <property type="entry name" value="DEHYDROGENASE_REDUCTASE SDR FAMILY MEMBER 7B"/>
    <property type="match status" value="1"/>
</dbReference>
<feature type="region of interest" description="Disordered" evidence="4">
    <location>
        <begin position="276"/>
        <end position="298"/>
    </location>
</feature>
<keyword evidence="2" id="KW-0560">Oxidoreductase</keyword>
<organism evidence="6 7">
    <name type="scientific">Methylorubrum extorquens</name>
    <name type="common">Methylobacterium dichloromethanicum</name>
    <name type="synonym">Methylobacterium extorquens</name>
    <dbReference type="NCBI Taxonomy" id="408"/>
    <lineage>
        <taxon>Bacteria</taxon>
        <taxon>Pseudomonadati</taxon>
        <taxon>Pseudomonadota</taxon>
        <taxon>Alphaproteobacteria</taxon>
        <taxon>Hyphomicrobiales</taxon>
        <taxon>Methylobacteriaceae</taxon>
        <taxon>Methylorubrum</taxon>
    </lineage>
</organism>
<dbReference type="PRINTS" id="PR00081">
    <property type="entry name" value="GDHRDH"/>
</dbReference>
<dbReference type="InterPro" id="IPR002347">
    <property type="entry name" value="SDR_fam"/>
</dbReference>
<evidence type="ECO:0000313" key="7">
    <source>
        <dbReference type="Proteomes" id="UP000180215"/>
    </source>
</evidence>
<reference evidence="6 7" key="1">
    <citation type="submission" date="2016-10" db="EMBL/GenBank/DDBJ databases">
        <title>Draft genome sequence of Methylobacterium extorquens CP3, a seed endophyte of Crotalaria pumila with plant growth-promoting and metal tolerance properties.</title>
        <authorList>
            <person name="Sanchez-Lopez A.S."/>
            <person name="Van Hamme J.D."/>
            <person name="Thijs S."/>
            <person name="Mcammond B.M."/>
            <person name="Stevens V."/>
            <person name="Gonzalez-Chavez M.D.C."/>
            <person name="Vangronsveld J."/>
        </authorList>
    </citation>
    <scope>NUCLEOTIDE SEQUENCE [LARGE SCALE GENOMIC DNA]</scope>
    <source>
        <strain evidence="6 7">CP3</strain>
    </source>
</reference>
<name>A0A1S1P8Y9_METEX</name>
<dbReference type="InterPro" id="IPR057326">
    <property type="entry name" value="KR_dom"/>
</dbReference>
<dbReference type="GO" id="GO:0016491">
    <property type="term" value="F:oxidoreductase activity"/>
    <property type="evidence" value="ECO:0007669"/>
    <property type="project" value="UniProtKB-KW"/>
</dbReference>